<evidence type="ECO:0000256" key="2">
    <source>
        <dbReference type="SAM" id="SignalP"/>
    </source>
</evidence>
<protein>
    <recommendedName>
        <fullName evidence="3">Laminin G domain-containing protein</fullName>
    </recommendedName>
</protein>
<evidence type="ECO:0000259" key="3">
    <source>
        <dbReference type="PROSITE" id="PS50025"/>
    </source>
</evidence>
<dbReference type="InterPro" id="IPR013320">
    <property type="entry name" value="ConA-like_dom_sf"/>
</dbReference>
<accession>A0A8S2MP37</accession>
<feature type="domain" description="Laminin G" evidence="3">
    <location>
        <begin position="71"/>
        <end position="382"/>
    </location>
</feature>
<organism evidence="4 5">
    <name type="scientific">Rotaria magnacalcarata</name>
    <dbReference type="NCBI Taxonomy" id="392030"/>
    <lineage>
        <taxon>Eukaryota</taxon>
        <taxon>Metazoa</taxon>
        <taxon>Spiralia</taxon>
        <taxon>Gnathifera</taxon>
        <taxon>Rotifera</taxon>
        <taxon>Eurotatoria</taxon>
        <taxon>Bdelloidea</taxon>
        <taxon>Philodinida</taxon>
        <taxon>Philodinidae</taxon>
        <taxon>Rotaria</taxon>
    </lineage>
</organism>
<dbReference type="EMBL" id="CAJOBH010003462">
    <property type="protein sequence ID" value="CAF3953375.1"/>
    <property type="molecule type" value="Genomic_DNA"/>
</dbReference>
<dbReference type="SMART" id="SM00282">
    <property type="entry name" value="LamG"/>
    <property type="match status" value="2"/>
</dbReference>
<comment type="caution">
    <text evidence="4">The sequence shown here is derived from an EMBL/GenBank/DDBJ whole genome shotgun (WGS) entry which is preliminary data.</text>
</comment>
<evidence type="ECO:0000313" key="5">
    <source>
        <dbReference type="Proteomes" id="UP000681967"/>
    </source>
</evidence>
<name>A0A8S2MP37_9BILA</name>
<evidence type="ECO:0000256" key="1">
    <source>
        <dbReference type="PROSITE-ProRule" id="PRU00122"/>
    </source>
</evidence>
<dbReference type="SUPFAM" id="SSF49899">
    <property type="entry name" value="Concanavalin A-like lectins/glucanases"/>
    <property type="match status" value="3"/>
</dbReference>
<comment type="caution">
    <text evidence="1">Lacks conserved residue(s) required for the propagation of feature annotation.</text>
</comment>
<dbReference type="InterPro" id="IPR001791">
    <property type="entry name" value="Laminin_G"/>
</dbReference>
<sequence length="516" mass="59567">MGFTQRILNIISILIIMESYLCQDESYSIIVNDDINAINELPINRTLTVDDTRIEDTFNSNSSTQETIIENSSTINTRKKYVTDEENYTSVESITFSIRTNQQTSKAITVLIGFAYENISYAFHIEKGKLNIIFSQGELSYVTLTTKNDTELITDGQWHPLNVERSNQKLKFTLDNIEQSNVELPDGWLAKRNVFIGAELITVPDDERLEQSQTTTTTTTISSVVNQSESLRTIGFHPNDNNPIIFPSPIKAFFKTLSFSFRAYSNLSTIIRFDEISLNIDVDGYLTLFIQDRQVQRIFSYEERKPINDGKFYFVELQLNDQTLEAWIDKNKKISIELSSSFLFIEKFLFGLNNRFIGCIENVTYNNEILIFEGLSSNRQQCFANNIIIKSIGDSSHIDRIISFKENDRPLIVILDNPEEFHMFSLLFYTQEANSIIGSLADETYENFMILTVKNEYLYLTYYNKGEKIIEITTNSSVNDNNEHKIVIKLIHQTDLLFELDGNIIMENMTEMFYIS</sequence>
<evidence type="ECO:0000313" key="4">
    <source>
        <dbReference type="EMBL" id="CAF3953375.1"/>
    </source>
</evidence>
<dbReference type="AlphaFoldDB" id="A0A8S2MP37"/>
<dbReference type="GO" id="GO:0016020">
    <property type="term" value="C:membrane"/>
    <property type="evidence" value="ECO:0007669"/>
    <property type="project" value="UniProtKB-SubCell"/>
</dbReference>
<proteinExistence type="predicted"/>
<dbReference type="Pfam" id="PF02210">
    <property type="entry name" value="Laminin_G_2"/>
    <property type="match status" value="2"/>
</dbReference>
<feature type="chain" id="PRO_5035786610" description="Laminin G domain-containing protein" evidence="2">
    <location>
        <begin position="23"/>
        <end position="516"/>
    </location>
</feature>
<dbReference type="PROSITE" id="PS50025">
    <property type="entry name" value="LAM_G_DOMAIN"/>
    <property type="match status" value="1"/>
</dbReference>
<dbReference type="PANTHER" id="PTHR15036">
    <property type="entry name" value="PIKACHURIN-LIKE PROTEIN"/>
    <property type="match status" value="1"/>
</dbReference>
<feature type="signal peptide" evidence="2">
    <location>
        <begin position="1"/>
        <end position="22"/>
    </location>
</feature>
<reference evidence="4" key="1">
    <citation type="submission" date="2021-02" db="EMBL/GenBank/DDBJ databases">
        <authorList>
            <person name="Nowell W R."/>
        </authorList>
    </citation>
    <scope>NUCLEOTIDE SEQUENCE</scope>
</reference>
<dbReference type="CDD" id="cd00110">
    <property type="entry name" value="LamG"/>
    <property type="match status" value="3"/>
</dbReference>
<gene>
    <name evidence="4" type="ORF">BYL167_LOCUS11140</name>
</gene>
<dbReference type="Proteomes" id="UP000681967">
    <property type="component" value="Unassembled WGS sequence"/>
</dbReference>
<keyword evidence="2" id="KW-0732">Signal</keyword>
<dbReference type="InterPro" id="IPR050372">
    <property type="entry name" value="Neurexin-related_CASP"/>
</dbReference>
<dbReference type="Gene3D" id="2.60.120.200">
    <property type="match status" value="3"/>
</dbReference>
<dbReference type="PANTHER" id="PTHR15036:SF49">
    <property type="entry name" value="AXOTACTIN"/>
    <property type="match status" value="1"/>
</dbReference>
<feature type="non-terminal residue" evidence="4">
    <location>
        <position position="516"/>
    </location>
</feature>